<feature type="domain" description="SLC41A/MgtE integral membrane" evidence="10">
    <location>
        <begin position="280"/>
        <end position="410"/>
    </location>
</feature>
<feature type="transmembrane region" description="Helical" evidence="9">
    <location>
        <begin position="274"/>
        <end position="294"/>
    </location>
</feature>
<gene>
    <name evidence="11" type="ORF">UFOPK2582_01322</name>
    <name evidence="12" type="ORF">UFOPK3046_01004</name>
    <name evidence="13" type="ORF">UFOPK4173_01109</name>
</gene>
<dbReference type="AlphaFoldDB" id="A0A6J7S309"/>
<keyword evidence="3" id="KW-0813">Transport</keyword>
<evidence type="ECO:0000256" key="9">
    <source>
        <dbReference type="SAM" id="Phobius"/>
    </source>
</evidence>
<dbReference type="EMBL" id="CAEZXS010000182">
    <property type="protein sequence ID" value="CAB4708868.1"/>
    <property type="molecule type" value="Genomic_DNA"/>
</dbReference>
<dbReference type="EMBL" id="CAFBPW010000122">
    <property type="protein sequence ID" value="CAB5035421.1"/>
    <property type="molecule type" value="Genomic_DNA"/>
</dbReference>
<evidence type="ECO:0000256" key="2">
    <source>
        <dbReference type="ARBA" id="ARBA00009749"/>
    </source>
</evidence>
<evidence type="ECO:0000256" key="5">
    <source>
        <dbReference type="ARBA" id="ARBA00022842"/>
    </source>
</evidence>
<sequence>MASRFRIPSPRPLEFRRRLVDLLGPTGDATRQSLVALGVNSCTSFAAGAVLGSITGTLELLPGLLVMIPAAIGLRGNIFGAVGNRISTAIHTGTFRVSTKRESVLIQNVLASMSLTFMLSLLLAFLAKVISVAFGIANTISVIDLALISILGGVIASVIVLAATVLLAIGAVRREWDLDNLVAPTVSTLGDVVTIPALFLATKVLGHGSFTTAIGWLMILLTLIVILASLRTHLASFRQIIRESLPVLSIALVLSTLAGIAVESQMALFTGYPALLVLLPAFVSSAGALGGILASRMATNLHLGLVEPVMRPGREARRDALLVLLIGFPVFVFNGVGAYVIGTLLGQASPGLGWMVASSLAGGLIAVIFVIALAYYGTIAAWRSKLDPDTYGIPVVTASVDFVGVLALILALVTFGIT</sequence>
<dbReference type="InterPro" id="IPR006667">
    <property type="entry name" value="SLC41_membr_dom"/>
</dbReference>
<dbReference type="Gene3D" id="1.10.357.20">
    <property type="entry name" value="SLC41 divalent cation transporters, integral membrane domain"/>
    <property type="match status" value="2"/>
</dbReference>
<feature type="transmembrane region" description="Helical" evidence="9">
    <location>
        <begin position="146"/>
        <end position="169"/>
    </location>
</feature>
<feature type="transmembrane region" description="Helical" evidence="9">
    <location>
        <begin position="60"/>
        <end position="83"/>
    </location>
</feature>
<comment type="subcellular location">
    <subcellularLocation>
        <location evidence="1">Membrane</location>
        <topology evidence="1">Multi-pass membrane protein</topology>
    </subcellularLocation>
</comment>
<name>A0A6J7S309_9ZZZZ</name>
<keyword evidence="5" id="KW-0460">Magnesium</keyword>
<evidence type="ECO:0000256" key="1">
    <source>
        <dbReference type="ARBA" id="ARBA00004141"/>
    </source>
</evidence>
<feature type="transmembrane region" description="Helical" evidence="9">
    <location>
        <begin position="104"/>
        <end position="126"/>
    </location>
</feature>
<keyword evidence="6 9" id="KW-1133">Transmembrane helix</keyword>
<reference evidence="13" key="1">
    <citation type="submission" date="2020-05" db="EMBL/GenBank/DDBJ databases">
        <authorList>
            <person name="Chiriac C."/>
            <person name="Salcher M."/>
            <person name="Ghai R."/>
            <person name="Kavagutti S V."/>
        </authorList>
    </citation>
    <scope>NUCLEOTIDE SEQUENCE</scope>
</reference>
<dbReference type="GO" id="GO:0008324">
    <property type="term" value="F:monoatomic cation transmembrane transporter activity"/>
    <property type="evidence" value="ECO:0007669"/>
    <property type="project" value="InterPro"/>
</dbReference>
<accession>A0A6J7S309</accession>
<dbReference type="EMBL" id="CAFAAQ010000080">
    <property type="protein sequence ID" value="CAB4808701.1"/>
    <property type="molecule type" value="Genomic_DNA"/>
</dbReference>
<evidence type="ECO:0000313" key="13">
    <source>
        <dbReference type="EMBL" id="CAB5035421.1"/>
    </source>
</evidence>
<dbReference type="GO" id="GO:0016020">
    <property type="term" value="C:membrane"/>
    <property type="evidence" value="ECO:0007669"/>
    <property type="project" value="UniProtKB-SubCell"/>
</dbReference>
<evidence type="ECO:0000256" key="4">
    <source>
        <dbReference type="ARBA" id="ARBA00022692"/>
    </source>
</evidence>
<feature type="transmembrane region" description="Helical" evidence="9">
    <location>
        <begin position="181"/>
        <end position="201"/>
    </location>
</feature>
<proteinExistence type="inferred from homology"/>
<protein>
    <submittedName>
        <fullName evidence="13">Unannotated protein</fullName>
    </submittedName>
</protein>
<organism evidence="13">
    <name type="scientific">freshwater metagenome</name>
    <dbReference type="NCBI Taxonomy" id="449393"/>
    <lineage>
        <taxon>unclassified sequences</taxon>
        <taxon>metagenomes</taxon>
        <taxon>ecological metagenomes</taxon>
    </lineage>
</organism>
<dbReference type="InterPro" id="IPR045349">
    <property type="entry name" value="SLC41A1-3"/>
</dbReference>
<feature type="transmembrane region" description="Helical" evidence="9">
    <location>
        <begin position="391"/>
        <end position="417"/>
    </location>
</feature>
<dbReference type="Pfam" id="PF01769">
    <property type="entry name" value="MgtE"/>
    <property type="match status" value="2"/>
</dbReference>
<evidence type="ECO:0000256" key="3">
    <source>
        <dbReference type="ARBA" id="ARBA00022448"/>
    </source>
</evidence>
<feature type="transmembrane region" description="Helical" evidence="9">
    <location>
        <begin position="354"/>
        <end position="379"/>
    </location>
</feature>
<feature type="transmembrane region" description="Helical" evidence="9">
    <location>
        <begin position="320"/>
        <end position="342"/>
    </location>
</feature>
<feature type="transmembrane region" description="Helical" evidence="9">
    <location>
        <begin position="213"/>
        <end position="232"/>
    </location>
</feature>
<feature type="transmembrane region" description="Helical" evidence="9">
    <location>
        <begin position="244"/>
        <end position="262"/>
    </location>
</feature>
<keyword evidence="4 9" id="KW-0812">Transmembrane</keyword>
<evidence type="ECO:0000313" key="12">
    <source>
        <dbReference type="EMBL" id="CAB4808701.1"/>
    </source>
</evidence>
<evidence type="ECO:0000256" key="7">
    <source>
        <dbReference type="ARBA" id="ARBA00023065"/>
    </source>
</evidence>
<evidence type="ECO:0000256" key="6">
    <source>
        <dbReference type="ARBA" id="ARBA00022989"/>
    </source>
</evidence>
<dbReference type="InterPro" id="IPR036739">
    <property type="entry name" value="SLC41_membr_dom_sf"/>
</dbReference>
<evidence type="ECO:0000259" key="10">
    <source>
        <dbReference type="Pfam" id="PF01769"/>
    </source>
</evidence>
<evidence type="ECO:0000256" key="8">
    <source>
        <dbReference type="ARBA" id="ARBA00023136"/>
    </source>
</evidence>
<evidence type="ECO:0000313" key="11">
    <source>
        <dbReference type="EMBL" id="CAB4708868.1"/>
    </source>
</evidence>
<dbReference type="SUPFAM" id="SSF161093">
    <property type="entry name" value="MgtE membrane domain-like"/>
    <property type="match status" value="2"/>
</dbReference>
<keyword evidence="7" id="KW-0406">Ion transport</keyword>
<comment type="similarity">
    <text evidence="2">Belongs to the SLC41A transporter family.</text>
</comment>
<feature type="domain" description="SLC41A/MgtE integral membrane" evidence="10">
    <location>
        <begin position="68"/>
        <end position="200"/>
    </location>
</feature>
<feature type="transmembrane region" description="Helical" evidence="9">
    <location>
        <begin position="34"/>
        <end position="54"/>
    </location>
</feature>
<dbReference type="PANTHER" id="PTHR16228">
    <property type="entry name" value="DIVALENT CATION TRANSPORTER SOLUTE CARRIER FAMILY 41"/>
    <property type="match status" value="1"/>
</dbReference>
<dbReference type="PANTHER" id="PTHR16228:SF7">
    <property type="entry name" value="SLC41A_MGTE INTEGRAL MEMBRANE DOMAIN-CONTAINING PROTEIN"/>
    <property type="match status" value="1"/>
</dbReference>
<keyword evidence="8 9" id="KW-0472">Membrane</keyword>